<sequence>MAAALVDKGEELASHMQLVIAHARGNDSIDKFKKVVEYIELEILDFERLVQLIAHTELPPSNQPQEHVSPPPTAASTTATVSQDPKSIPPANSPARGAAVSYDLPSMKQYCEKVAPSYTAYLKPKATRSRFARR</sequence>
<feature type="region of interest" description="Disordered" evidence="1">
    <location>
        <begin position="57"/>
        <end position="98"/>
    </location>
</feature>
<comment type="caution">
    <text evidence="2">The sequence shown here is derived from an EMBL/GenBank/DDBJ whole genome shotgun (WGS) entry which is preliminary data.</text>
</comment>
<proteinExistence type="predicted"/>
<dbReference type="AlphaFoldDB" id="A0AAV2YVA8"/>
<evidence type="ECO:0000313" key="3">
    <source>
        <dbReference type="Proteomes" id="UP001146120"/>
    </source>
</evidence>
<keyword evidence="3" id="KW-1185">Reference proteome</keyword>
<name>A0AAV2YVA8_9STRA</name>
<dbReference type="EMBL" id="DAKRPA010000125">
    <property type="protein sequence ID" value="DAZ97788.1"/>
    <property type="molecule type" value="Genomic_DNA"/>
</dbReference>
<dbReference type="Proteomes" id="UP001146120">
    <property type="component" value="Unassembled WGS sequence"/>
</dbReference>
<gene>
    <name evidence="2" type="ORF">N0F65_009534</name>
</gene>
<evidence type="ECO:0000313" key="2">
    <source>
        <dbReference type="EMBL" id="DAZ97788.1"/>
    </source>
</evidence>
<evidence type="ECO:0000256" key="1">
    <source>
        <dbReference type="SAM" id="MobiDB-lite"/>
    </source>
</evidence>
<protein>
    <submittedName>
        <fullName evidence="2">Uncharacterized protein</fullName>
    </submittedName>
</protein>
<accession>A0AAV2YVA8</accession>
<reference evidence="2" key="1">
    <citation type="submission" date="2022-11" db="EMBL/GenBank/DDBJ databases">
        <authorList>
            <person name="Morgan W.R."/>
            <person name="Tartar A."/>
        </authorList>
    </citation>
    <scope>NUCLEOTIDE SEQUENCE</scope>
    <source>
        <strain evidence="2">ARSEF 373</strain>
    </source>
</reference>
<reference evidence="2" key="2">
    <citation type="journal article" date="2023" name="Microbiol Resour">
        <title>Decontamination and Annotation of the Draft Genome Sequence of the Oomycete Lagenidium giganteum ARSEF 373.</title>
        <authorList>
            <person name="Morgan W.R."/>
            <person name="Tartar A."/>
        </authorList>
    </citation>
    <scope>NUCLEOTIDE SEQUENCE</scope>
    <source>
        <strain evidence="2">ARSEF 373</strain>
    </source>
</reference>
<organism evidence="2 3">
    <name type="scientific">Lagenidium giganteum</name>
    <dbReference type="NCBI Taxonomy" id="4803"/>
    <lineage>
        <taxon>Eukaryota</taxon>
        <taxon>Sar</taxon>
        <taxon>Stramenopiles</taxon>
        <taxon>Oomycota</taxon>
        <taxon>Peronosporomycetes</taxon>
        <taxon>Pythiales</taxon>
        <taxon>Pythiaceae</taxon>
    </lineage>
</organism>